<feature type="active site" evidence="8">
    <location>
        <position position="630"/>
    </location>
</feature>
<dbReference type="Gene3D" id="2.60.40.290">
    <property type="match status" value="2"/>
</dbReference>
<comment type="similarity">
    <text evidence="2 8 10">Belongs to the glycosyl hydrolase 9 (cellulase E) family.</text>
</comment>
<keyword evidence="7 8" id="KW-0624">Polysaccharide degradation</keyword>
<evidence type="ECO:0000256" key="6">
    <source>
        <dbReference type="ARBA" id="ARBA00023295"/>
    </source>
</evidence>
<dbReference type="InterPro" id="IPR012291">
    <property type="entry name" value="CBM2_carb-bd_dom_sf"/>
</dbReference>
<evidence type="ECO:0000256" key="9">
    <source>
        <dbReference type="PROSITE-ProRule" id="PRU10060"/>
    </source>
</evidence>
<comment type="caution">
    <text evidence="12">The sequence shown here is derived from an EMBL/GenBank/DDBJ whole genome shotgun (WGS) entry which is preliminary data.</text>
</comment>
<evidence type="ECO:0000256" key="10">
    <source>
        <dbReference type="RuleBase" id="RU361166"/>
    </source>
</evidence>
<keyword evidence="13" id="KW-1185">Reference proteome</keyword>
<dbReference type="Pfam" id="PF00759">
    <property type="entry name" value="Glyco_hydro_9"/>
    <property type="match status" value="1"/>
</dbReference>
<dbReference type="InterPro" id="IPR012341">
    <property type="entry name" value="6hp_glycosidase-like_sf"/>
</dbReference>
<accession>A0AAV2HLU9</accession>
<evidence type="ECO:0000313" key="13">
    <source>
        <dbReference type="Proteomes" id="UP001497497"/>
    </source>
</evidence>
<keyword evidence="4 10" id="KW-0136">Cellulose degradation</keyword>
<dbReference type="GO" id="GO:0030247">
    <property type="term" value="F:polysaccharide binding"/>
    <property type="evidence" value="ECO:0007669"/>
    <property type="project" value="InterPro"/>
</dbReference>
<feature type="domain" description="Glycoside hydrolase family 9" evidence="11">
    <location>
        <begin position="278"/>
        <end position="695"/>
    </location>
</feature>
<dbReference type="InterPro" id="IPR018221">
    <property type="entry name" value="Glyco_hydro_9_His_AS"/>
</dbReference>
<dbReference type="EMBL" id="CAXITT010000137">
    <property type="protein sequence ID" value="CAL1533203.1"/>
    <property type="molecule type" value="Genomic_DNA"/>
</dbReference>
<dbReference type="PANTHER" id="PTHR22298">
    <property type="entry name" value="ENDO-1,4-BETA-GLUCANASE"/>
    <property type="match status" value="1"/>
</dbReference>
<keyword evidence="6 8" id="KW-0326">Glycosidase</keyword>
<dbReference type="SUPFAM" id="SSF48208">
    <property type="entry name" value="Six-hairpin glycosidases"/>
    <property type="match status" value="1"/>
</dbReference>
<protein>
    <recommendedName>
        <fullName evidence="10">Endoglucanase</fullName>
        <ecNumber evidence="10">3.2.1.4</ecNumber>
    </recommendedName>
</protein>
<dbReference type="InterPro" id="IPR008965">
    <property type="entry name" value="CBM2/CBM3_carb-bd_dom_sf"/>
</dbReference>
<keyword evidence="5 8" id="KW-0119">Carbohydrate metabolism</keyword>
<evidence type="ECO:0000259" key="11">
    <source>
        <dbReference type="Pfam" id="PF00759"/>
    </source>
</evidence>
<gene>
    <name evidence="12" type="ORF">GSLYS_00007221001</name>
</gene>
<dbReference type="Gene3D" id="1.50.10.10">
    <property type="match status" value="1"/>
</dbReference>
<feature type="chain" id="PRO_5043100776" description="Endoglucanase" evidence="10">
    <location>
        <begin position="19"/>
        <end position="733"/>
    </location>
</feature>
<feature type="active site" evidence="9">
    <location>
        <position position="674"/>
    </location>
</feature>
<evidence type="ECO:0000256" key="4">
    <source>
        <dbReference type="ARBA" id="ARBA00023001"/>
    </source>
</evidence>
<dbReference type="InterPro" id="IPR033126">
    <property type="entry name" value="Glyco_hydro_9_Asp/Glu_AS"/>
</dbReference>
<evidence type="ECO:0000313" key="12">
    <source>
        <dbReference type="EMBL" id="CAL1533203.1"/>
    </source>
</evidence>
<feature type="signal peptide" evidence="10">
    <location>
        <begin position="1"/>
        <end position="18"/>
    </location>
</feature>
<dbReference type="PROSITE" id="PS00698">
    <property type="entry name" value="GH9_3"/>
    <property type="match status" value="1"/>
</dbReference>
<evidence type="ECO:0000256" key="7">
    <source>
        <dbReference type="ARBA" id="ARBA00023326"/>
    </source>
</evidence>
<evidence type="ECO:0000256" key="1">
    <source>
        <dbReference type="ARBA" id="ARBA00000966"/>
    </source>
</evidence>
<keyword evidence="10" id="KW-0732">Signal</keyword>
<dbReference type="PROSITE" id="PS00592">
    <property type="entry name" value="GH9_2"/>
    <property type="match status" value="1"/>
</dbReference>
<dbReference type="Proteomes" id="UP001497497">
    <property type="component" value="Unassembled WGS sequence"/>
</dbReference>
<evidence type="ECO:0000256" key="3">
    <source>
        <dbReference type="ARBA" id="ARBA00022801"/>
    </source>
</evidence>
<reference evidence="12 13" key="1">
    <citation type="submission" date="2024-04" db="EMBL/GenBank/DDBJ databases">
        <authorList>
            <consortium name="Genoscope - CEA"/>
            <person name="William W."/>
        </authorList>
    </citation>
    <scope>NUCLEOTIDE SEQUENCE [LARGE SCALE GENOMIC DNA]</scope>
</reference>
<dbReference type="GO" id="GO:0030245">
    <property type="term" value="P:cellulose catabolic process"/>
    <property type="evidence" value="ECO:0007669"/>
    <property type="project" value="UniProtKB-KW"/>
</dbReference>
<dbReference type="InterPro" id="IPR001701">
    <property type="entry name" value="Glyco_hydro_9"/>
</dbReference>
<sequence>MNPIILLLLSASIVPLFADVDVPIINHWNGGYTANICFDITIELQGWTVILTSDIPIHRMELWAVYIREVLDGGKVYVMYNREWNKFEYPGTELCFTILGHATGDVEPKMTAKLVELPGGGYYNKTKPTTNAPAVTTVPGRIASQKSIAVVPYTGEGYKAAMKVNADWGNRFDAEFDFQVTENIMGWMVNITFSKPVTQMDIFLGQPVSHSADGYNWIVVNKGEDAVFHAGSALNLKFFGNYNGGSPAPTAQALLVNMGKDHWSITPARATDNSKYNYNDVIYKSILFYEAQRSGKLPTTNRIPYRGDSALGDKGDSGEDLTGGWYDAGDHVKFNFPMAYTTTILAWGYLMFGDAYKAAGQADYLLDSIKWPLDYLLKCHTKPNELYVQVGDGGADHSYWGPPELMTMARPAYKITESKPGTDVAMETAAAFATGSLVFKEKNPAYSATLLQHAKQLWEFGNNHRGIYSDSVQAAAAYYRSYNISDELAWGSLWLYQATNEAKYLTEAEKYFDPDPAWGMSWDDKTIVNQVLLYKLTKKEKYKTAVEGSYKFWFPGGSIPYTPKGLAYRLQWGSLRYSSNMAMAALVAADAGINPTEYRRWAMCQIHYALGDTGFSYLIGFGNKYPHSPHHRSSSCPNLPAPCGPFVMSGKEPNVHTLYGALVGGPGQNDDYTDDRSNYVNNEVACDYNAGFQTAVAGLKSLWLRSQHPEQKNDAVCPFHGGSGNTGGVVGRK</sequence>
<proteinExistence type="inferred from homology"/>
<organism evidence="12 13">
    <name type="scientific">Lymnaea stagnalis</name>
    <name type="common">Great pond snail</name>
    <name type="synonym">Helix stagnalis</name>
    <dbReference type="NCBI Taxonomy" id="6523"/>
    <lineage>
        <taxon>Eukaryota</taxon>
        <taxon>Metazoa</taxon>
        <taxon>Spiralia</taxon>
        <taxon>Lophotrochozoa</taxon>
        <taxon>Mollusca</taxon>
        <taxon>Gastropoda</taxon>
        <taxon>Heterobranchia</taxon>
        <taxon>Euthyneura</taxon>
        <taxon>Panpulmonata</taxon>
        <taxon>Hygrophila</taxon>
        <taxon>Lymnaeoidea</taxon>
        <taxon>Lymnaeidae</taxon>
        <taxon>Lymnaea</taxon>
    </lineage>
</organism>
<dbReference type="GO" id="GO:0008810">
    <property type="term" value="F:cellulase activity"/>
    <property type="evidence" value="ECO:0007669"/>
    <property type="project" value="UniProtKB-EC"/>
</dbReference>
<dbReference type="EC" id="3.2.1.4" evidence="10"/>
<keyword evidence="3 8" id="KW-0378">Hydrolase</keyword>
<evidence type="ECO:0000256" key="2">
    <source>
        <dbReference type="ARBA" id="ARBA00007072"/>
    </source>
</evidence>
<comment type="catalytic activity">
    <reaction evidence="1 10">
        <text>Endohydrolysis of (1-&gt;4)-beta-D-glucosidic linkages in cellulose, lichenin and cereal beta-D-glucans.</text>
        <dbReference type="EC" id="3.2.1.4"/>
    </reaction>
</comment>
<feature type="active site" evidence="9">
    <location>
        <position position="683"/>
    </location>
</feature>
<dbReference type="InterPro" id="IPR008928">
    <property type="entry name" value="6-hairpin_glycosidase_sf"/>
</dbReference>
<dbReference type="AlphaFoldDB" id="A0AAV2HLU9"/>
<name>A0AAV2HLU9_LYMST</name>
<evidence type="ECO:0000256" key="5">
    <source>
        <dbReference type="ARBA" id="ARBA00023277"/>
    </source>
</evidence>
<dbReference type="SUPFAM" id="SSF49384">
    <property type="entry name" value="Carbohydrate-binding domain"/>
    <property type="match status" value="2"/>
</dbReference>
<evidence type="ECO:0000256" key="8">
    <source>
        <dbReference type="PROSITE-ProRule" id="PRU10059"/>
    </source>
</evidence>